<dbReference type="KEGG" id="lpv:HYN51_10360"/>
<dbReference type="Proteomes" id="UP000244908">
    <property type="component" value="Chromosome"/>
</dbReference>
<accession>A0A2Y9TYT0</accession>
<protein>
    <recommendedName>
        <fullName evidence="3">IS1 family transposase</fullName>
    </recommendedName>
</protein>
<dbReference type="OrthoDB" id="9783238at2"/>
<dbReference type="InterPro" id="IPR051252">
    <property type="entry name" value="IS1_transposase_InsA"/>
</dbReference>
<reference evidence="1 2" key="1">
    <citation type="journal article" date="2019" name="Int. J. Syst. Evol. Microbiol.">
        <title>Limnobaculum parvum gen. nov., sp. nov., isolated from a freshwater lake.</title>
        <authorList>
            <person name="Baek C."/>
            <person name="Shin S.K."/>
            <person name="Yi H."/>
        </authorList>
    </citation>
    <scope>NUCLEOTIDE SEQUENCE [LARGE SCALE GENOMIC DNA]</scope>
    <source>
        <strain evidence="1 2">HYN0051</strain>
    </source>
</reference>
<dbReference type="AlphaFoldDB" id="A0A2Y9TYT0"/>
<evidence type="ECO:0000313" key="2">
    <source>
        <dbReference type="Proteomes" id="UP000244908"/>
    </source>
</evidence>
<evidence type="ECO:0000313" key="1">
    <source>
        <dbReference type="EMBL" id="AWH88918.1"/>
    </source>
</evidence>
<dbReference type="PANTHER" id="PTHR47923">
    <property type="entry name" value="INSERTION ELEMENT IS1 1 PROTEIN INSA-RELATED"/>
    <property type="match status" value="1"/>
</dbReference>
<organism evidence="1 2">
    <name type="scientific">Limnobaculum parvum</name>
    <dbReference type="NCBI Taxonomy" id="2172103"/>
    <lineage>
        <taxon>Bacteria</taxon>
        <taxon>Pseudomonadati</taxon>
        <taxon>Pseudomonadota</taxon>
        <taxon>Gammaproteobacteria</taxon>
        <taxon>Enterobacterales</taxon>
        <taxon>Budviciaceae</taxon>
        <taxon>Limnobaculum</taxon>
    </lineage>
</organism>
<proteinExistence type="predicted"/>
<dbReference type="RefSeq" id="WP_108900974.1">
    <property type="nucleotide sequence ID" value="NZ_CP029185.2"/>
</dbReference>
<gene>
    <name evidence="1" type="ORF">HYN51_10360</name>
</gene>
<dbReference type="PANTHER" id="PTHR47923:SF1">
    <property type="entry name" value="INSERTION ELEMENT IS1 1 PROTEIN INSA-RELATED"/>
    <property type="match status" value="1"/>
</dbReference>
<evidence type="ECO:0008006" key="3">
    <source>
        <dbReference type="Google" id="ProtNLM"/>
    </source>
</evidence>
<keyword evidence="2" id="KW-1185">Reference proteome</keyword>
<dbReference type="EMBL" id="CP029185">
    <property type="protein sequence ID" value="AWH88918.1"/>
    <property type="molecule type" value="Genomic_DNA"/>
</dbReference>
<name>A0A2Y9TYT0_9GAMM</name>
<dbReference type="GO" id="GO:0006313">
    <property type="term" value="P:DNA transposition"/>
    <property type="evidence" value="ECO:0007669"/>
    <property type="project" value="TreeGrafter"/>
</dbReference>
<sequence>MKKDVPICHHCNQSGGIKKYGITQSGHQRYFCRLCKRTFQTGYFYKGREQYIAAQIERLLSNSFTPEQISAEIQVDLDTVEQHIKILISKR</sequence>